<reference evidence="2 3" key="1">
    <citation type="submission" date="2016-04" db="EMBL/GenBank/DDBJ databases">
        <title>ATOL: Assembling a taxonomically balanced genome-scale reconstruction of the evolutionary history of the Enterobacteriaceae.</title>
        <authorList>
            <person name="Plunkett G.III."/>
            <person name="Neeno-Eckwall E.C."/>
            <person name="Glasner J.D."/>
            <person name="Perna N.T."/>
        </authorList>
    </citation>
    <scope>NUCLEOTIDE SEQUENCE [LARGE SCALE GENOMIC DNA]</scope>
    <source>
        <strain evidence="2 3">ATCC 35613</strain>
    </source>
</reference>
<dbReference type="NCBIfam" id="NF007458">
    <property type="entry name" value="PRK10030.1"/>
    <property type="match status" value="1"/>
</dbReference>
<dbReference type="RefSeq" id="WP_375342640.1">
    <property type="nucleotide sequence ID" value="NZ_LXEW01000008.1"/>
</dbReference>
<evidence type="ECO:0008006" key="4">
    <source>
        <dbReference type="Google" id="ProtNLM"/>
    </source>
</evidence>
<organism evidence="2 3">
    <name type="scientific">Providencia heimbachae ATCC 35613</name>
    <dbReference type="NCBI Taxonomy" id="1354272"/>
    <lineage>
        <taxon>Bacteria</taxon>
        <taxon>Pseudomonadati</taxon>
        <taxon>Pseudomonadota</taxon>
        <taxon>Gammaproteobacteria</taxon>
        <taxon>Enterobacterales</taxon>
        <taxon>Morganellaceae</taxon>
        <taxon>Providencia</taxon>
    </lineage>
</organism>
<gene>
    <name evidence="2" type="ORF">M998_0266</name>
</gene>
<sequence>MMRIVRLSTLIFIFWASFSYSFTPEQGDIIFQTSKSSQSLAIQKATNSPYSHMGIILFKNNKPYVYEASNIVKFTPLQTWIEQGISNKYVIKRTEKPLNNEQKNKLYQQAMRYKAKPYDLAFSWSDDKIYCSELVWKIYYHGIDLKVGKLQKLKEFELNSKEVKLKMIERYGRNIPFNETVISPKAIFDSSLLITVDQN</sequence>
<dbReference type="InterPro" id="IPR024453">
    <property type="entry name" value="Peptidase_C92"/>
</dbReference>
<dbReference type="EMBL" id="LXEW01000008">
    <property type="protein sequence ID" value="OAT54722.1"/>
    <property type="molecule type" value="Genomic_DNA"/>
</dbReference>
<evidence type="ECO:0000313" key="2">
    <source>
        <dbReference type="EMBL" id="OAT54722.1"/>
    </source>
</evidence>
<proteinExistence type="predicted"/>
<feature type="signal peptide" evidence="1">
    <location>
        <begin position="1"/>
        <end position="21"/>
    </location>
</feature>
<dbReference type="InterPro" id="IPR038765">
    <property type="entry name" value="Papain-like_cys_pep_sf"/>
</dbReference>
<dbReference type="Proteomes" id="UP000078224">
    <property type="component" value="Unassembled WGS sequence"/>
</dbReference>
<evidence type="ECO:0000256" key="1">
    <source>
        <dbReference type="SAM" id="SignalP"/>
    </source>
</evidence>
<dbReference type="Pfam" id="PF05708">
    <property type="entry name" value="Peptidase_C92"/>
    <property type="match status" value="1"/>
</dbReference>
<comment type="caution">
    <text evidence="2">The sequence shown here is derived from an EMBL/GenBank/DDBJ whole genome shotgun (WGS) entry which is preliminary data.</text>
</comment>
<evidence type="ECO:0000313" key="3">
    <source>
        <dbReference type="Proteomes" id="UP000078224"/>
    </source>
</evidence>
<dbReference type="PATRIC" id="fig|1354272.4.peg.277"/>
<dbReference type="Gene3D" id="3.90.1720.10">
    <property type="entry name" value="endopeptidase domain like (from Nostoc punctiforme)"/>
    <property type="match status" value="1"/>
</dbReference>
<protein>
    <recommendedName>
        <fullName evidence="4">Peptidoglycan peptidase</fullName>
    </recommendedName>
</protein>
<name>A0A1B7K3J1_9GAMM</name>
<keyword evidence="3" id="KW-1185">Reference proteome</keyword>
<feature type="chain" id="PRO_5008595824" description="Peptidoglycan peptidase" evidence="1">
    <location>
        <begin position="22"/>
        <end position="199"/>
    </location>
</feature>
<keyword evidence="1" id="KW-0732">Signal</keyword>
<accession>A0A1B7K3J1</accession>
<dbReference type="SUPFAM" id="SSF54001">
    <property type="entry name" value="Cysteine proteinases"/>
    <property type="match status" value="1"/>
</dbReference>
<dbReference type="AlphaFoldDB" id="A0A1B7K3J1"/>